<proteinExistence type="predicted"/>
<feature type="domain" description="PIN" evidence="1">
    <location>
        <begin position="5"/>
        <end position="133"/>
    </location>
</feature>
<gene>
    <name evidence="2" type="ORF">MNBD_GAMMA16-1944</name>
</gene>
<name>A0A3B0Z8Y7_9ZZZZ</name>
<evidence type="ECO:0000259" key="1">
    <source>
        <dbReference type="Pfam" id="PF01850"/>
    </source>
</evidence>
<dbReference type="SUPFAM" id="SSF88723">
    <property type="entry name" value="PIN domain-like"/>
    <property type="match status" value="1"/>
</dbReference>
<accession>A0A3B0Z8Y7</accession>
<dbReference type="CDD" id="cd09874">
    <property type="entry name" value="PIN_MT3492-like"/>
    <property type="match status" value="1"/>
</dbReference>
<dbReference type="InterPro" id="IPR002716">
    <property type="entry name" value="PIN_dom"/>
</dbReference>
<dbReference type="AlphaFoldDB" id="A0A3B0Z8Y7"/>
<dbReference type="InterPro" id="IPR029060">
    <property type="entry name" value="PIN-like_dom_sf"/>
</dbReference>
<sequence>MGLSYIDTSALAKWYLPEAGSDFFENWMQQQDETCISSLTRIEFRCLLARRQRMQLLTSVQVQEIYAKFQQDCQDGHLLHYAVSDQHVLNAGLMIESLPTIALRTLDALHLSIAHEISAKILATADKVMAQAAQLLEIEVIWVGE</sequence>
<organism evidence="2">
    <name type="scientific">hydrothermal vent metagenome</name>
    <dbReference type="NCBI Taxonomy" id="652676"/>
    <lineage>
        <taxon>unclassified sequences</taxon>
        <taxon>metagenomes</taxon>
        <taxon>ecological metagenomes</taxon>
    </lineage>
</organism>
<dbReference type="Pfam" id="PF01850">
    <property type="entry name" value="PIN"/>
    <property type="match status" value="1"/>
</dbReference>
<dbReference type="Gene3D" id="3.40.50.1010">
    <property type="entry name" value="5'-nuclease"/>
    <property type="match status" value="1"/>
</dbReference>
<protein>
    <recommendedName>
        <fullName evidence="1">PIN domain-containing protein</fullName>
    </recommendedName>
</protein>
<reference evidence="2" key="1">
    <citation type="submission" date="2018-06" db="EMBL/GenBank/DDBJ databases">
        <authorList>
            <person name="Zhirakovskaya E."/>
        </authorList>
    </citation>
    <scope>NUCLEOTIDE SEQUENCE</scope>
</reference>
<dbReference type="EMBL" id="UOFO01000138">
    <property type="protein sequence ID" value="VAW88001.1"/>
    <property type="molecule type" value="Genomic_DNA"/>
</dbReference>
<evidence type="ECO:0000313" key="2">
    <source>
        <dbReference type="EMBL" id="VAW88001.1"/>
    </source>
</evidence>